<sequence length="363" mass="41510">MINVAIVGFGYWGPNLLRNFNLVPNCQVKYVCDVEIEKLNIIKKQYPSVITTNRFEDILKDYTIDAVVIATPVFTHFELARKVLIHGKNVLIEKPMTSTSGEALELQRLAHEKNKLLMVDHTFLYTGSVQKMKQIIASDPGIGNIKYFDSTRINLGLFQSDINVLWDLAPHDISILNYLIDEVPFSVNATGVSHTNNNIENIAYLTVNYKSGFIAHFNCSWTSPVKMRTILIGGDKKMIVFNDLDPTEKIKIYDTGYNYRTKEQEKTERWEGVGEEDRRLGQDDRRIKGQDKLRFLVDYRVGDIYVPKIDSKEALFGMAFDFINSINENKRPVSDFESGLKVIKILEASQQSIKQSGREIILN</sequence>
<dbReference type="Gene3D" id="3.30.360.10">
    <property type="entry name" value="Dihydrodipicolinate Reductase, domain 2"/>
    <property type="match status" value="1"/>
</dbReference>
<evidence type="ECO:0000259" key="1">
    <source>
        <dbReference type="Pfam" id="PF01408"/>
    </source>
</evidence>
<dbReference type="InterPro" id="IPR036291">
    <property type="entry name" value="NAD(P)-bd_dom_sf"/>
</dbReference>
<dbReference type="PANTHER" id="PTHR43377">
    <property type="entry name" value="BILIVERDIN REDUCTASE A"/>
    <property type="match status" value="1"/>
</dbReference>
<accession>A0AAQ0B2M9</accession>
<dbReference type="Pfam" id="PF22725">
    <property type="entry name" value="GFO_IDH_MocA_C3"/>
    <property type="match status" value="1"/>
</dbReference>
<dbReference type="InterPro" id="IPR000683">
    <property type="entry name" value="Gfo/Idh/MocA-like_OxRdtase_N"/>
</dbReference>
<dbReference type="InterPro" id="IPR051450">
    <property type="entry name" value="Gfo/Idh/MocA_Oxidoreductases"/>
</dbReference>
<evidence type="ECO:0000313" key="3">
    <source>
        <dbReference type="EMBL" id="QOI50302.1"/>
    </source>
</evidence>
<evidence type="ECO:0000313" key="4">
    <source>
        <dbReference type="Proteomes" id="UP000663255"/>
    </source>
</evidence>
<feature type="domain" description="GFO/IDH/MocA-like oxidoreductase" evidence="2">
    <location>
        <begin position="163"/>
        <end position="239"/>
    </location>
</feature>
<dbReference type="InterPro" id="IPR055170">
    <property type="entry name" value="GFO_IDH_MocA-like_dom"/>
</dbReference>
<gene>
    <name evidence="3" type="ORF">Lepto1489_07480</name>
</gene>
<dbReference type="AlphaFoldDB" id="A0AAQ0B2M9"/>
<dbReference type="Proteomes" id="UP000663255">
    <property type="component" value="Chromosome 1"/>
</dbReference>
<dbReference type="Pfam" id="PF01408">
    <property type="entry name" value="GFO_IDH_MocA"/>
    <property type="match status" value="1"/>
</dbReference>
<dbReference type="PANTHER" id="PTHR43377:SF6">
    <property type="entry name" value="GFO_IDH_MOCA-LIKE OXIDOREDUCTASE N-TERMINAL DOMAIN-CONTAINING PROTEIN"/>
    <property type="match status" value="1"/>
</dbReference>
<name>A0AAQ0B2M9_LEPIR</name>
<proteinExistence type="predicted"/>
<dbReference type="Gene3D" id="3.40.50.720">
    <property type="entry name" value="NAD(P)-binding Rossmann-like Domain"/>
    <property type="match status" value="1"/>
</dbReference>
<reference evidence="3" key="1">
    <citation type="submission" date="2019-09" db="EMBL/GenBank/DDBJ databases">
        <title>Comparative Genomics of Leptospira interrogans Reveals Genome Plasticity - A Common Adaptive Strategy for Survival in Various Hosts.</title>
        <authorList>
            <person name="Ramli S.R."/>
            <person name="Bunk B."/>
            <person name="Goris M."/>
            <person name="Bhuju S."/>
            <person name="Jarek M."/>
            <person name="Sproer C."/>
            <person name="Mustakim S."/>
            <person name="Strommenger B."/>
            <person name="Pessler F."/>
        </authorList>
    </citation>
    <scope>NUCLEOTIDE SEQUENCE</scope>
    <source>
        <strain evidence="3">1489</strain>
    </source>
</reference>
<protein>
    <submittedName>
        <fullName evidence="3">Gfo/Idh/MocA family oxidoreductase</fullName>
    </submittedName>
</protein>
<feature type="domain" description="Gfo/Idh/MocA-like oxidoreductase N-terminal" evidence="1">
    <location>
        <begin position="2"/>
        <end position="121"/>
    </location>
</feature>
<dbReference type="GO" id="GO:0000166">
    <property type="term" value="F:nucleotide binding"/>
    <property type="evidence" value="ECO:0007669"/>
    <property type="project" value="InterPro"/>
</dbReference>
<dbReference type="SUPFAM" id="SSF51735">
    <property type="entry name" value="NAD(P)-binding Rossmann-fold domains"/>
    <property type="match status" value="1"/>
</dbReference>
<dbReference type="SUPFAM" id="SSF55347">
    <property type="entry name" value="Glyceraldehyde-3-phosphate dehydrogenase-like, C-terminal domain"/>
    <property type="match status" value="1"/>
</dbReference>
<dbReference type="RefSeq" id="WP_061230225.1">
    <property type="nucleotide sequence ID" value="NZ_CP043893.1"/>
</dbReference>
<organism evidence="3 4">
    <name type="scientific">Leptospira interrogans serovar Bataviae</name>
    <dbReference type="NCBI Taxonomy" id="312175"/>
    <lineage>
        <taxon>Bacteria</taxon>
        <taxon>Pseudomonadati</taxon>
        <taxon>Spirochaetota</taxon>
        <taxon>Spirochaetia</taxon>
        <taxon>Leptospirales</taxon>
        <taxon>Leptospiraceae</taxon>
        <taxon>Leptospira</taxon>
    </lineage>
</organism>
<dbReference type="EMBL" id="CP043893">
    <property type="protein sequence ID" value="QOI50302.1"/>
    <property type="molecule type" value="Genomic_DNA"/>
</dbReference>
<evidence type="ECO:0000259" key="2">
    <source>
        <dbReference type="Pfam" id="PF22725"/>
    </source>
</evidence>